<evidence type="ECO:0000259" key="10">
    <source>
        <dbReference type="PROSITE" id="PS50011"/>
    </source>
</evidence>
<dbReference type="GO" id="GO:0004674">
    <property type="term" value="F:protein serine/threonine kinase activity"/>
    <property type="evidence" value="ECO:0007669"/>
    <property type="project" value="UniProtKB-KW"/>
</dbReference>
<dbReference type="SUPFAM" id="SSF48452">
    <property type="entry name" value="TPR-like"/>
    <property type="match status" value="1"/>
</dbReference>
<dbReference type="Pfam" id="PF16918">
    <property type="entry name" value="PknG_TPR"/>
    <property type="match status" value="1"/>
</dbReference>
<dbReference type="Gene3D" id="1.25.40.10">
    <property type="entry name" value="Tetratricopeptide repeat domain"/>
    <property type="match status" value="1"/>
</dbReference>
<feature type="compositionally biased region" description="Low complexity" evidence="9">
    <location>
        <begin position="68"/>
        <end position="86"/>
    </location>
</feature>
<dbReference type="Gene3D" id="3.30.200.20">
    <property type="entry name" value="Phosphorylase Kinase, domain 1"/>
    <property type="match status" value="1"/>
</dbReference>
<keyword evidence="12" id="KW-1185">Reference proteome</keyword>
<sequence>MNQCTDPGCSGTIEDGYCTACGMAPSPQAPQQPAGPAAPGPAPHQAGPPPGGPHPAGPQGPPPRGQHRAAPPQYGAPQQPAHQAAGPPAPGRHGSGRTPSGRSPSGRTPSGRSPSGRTFSGRSGSGRSVTGSSLSGRSVSGAFMTGSTPSGRVGSARSGSSRGLLGMGMVRIPPVPTRDPSEALMTNPEVPEKDRYCGNCTEPVGRSREGRPGRVDGFCRNCGAEFSFTPKLKPGDLVAGQYEVLGAIAHGGLGWIYLARDRNVSDRWVVLKGLLNTGDAEAHKAAAAERAFLAQVEHPNIVKIINFVQHPDPKTGTPTGHIVMEYVGGRSLKELLSDRRKADGEHARLPLDQVIAYGLESLRALGYLHSKGLLYCDFKPDNIIQSEEQIKLLDLGGVRSVDDADSPVYATPGYRVPEAELLNPGPTISFDLYTVGRSLAVLSFPFSFMREHPHTLPPRESVPLLQLHESFDRFLRRSTHADMERRFHDSADMAEQLTGVLREVLATIDGQPRPAASDLFGPEHFVAQSDDPEHLLATPDDLTLATTLPIPLTDADDAFAGMLSGFTGLSAEELVRRLRAVSKPTTETRLMLTRALISLGNPEEAAVPLDEVEQAHPGDWRTSWYRALIALSAGAFEEAHDRYQYLYDHLPGEAAPKLGLAAACFGLGKLDEAARYYGLVWNTDYSFVSAAFGLARACLAQGDQAGAVDVLDSVPELSSLYLPAQMAAIVAQVGGGVAGFDPARLTEGHLLNAGRRLELLGLRGEAHNKLAAEICEAALRWTEAGNRAAPGTVLLNRPFTEDGLRLNLEDSFRGLARSAGDLAERNELIDEANRLRPRTWV</sequence>
<dbReference type="InterPro" id="IPR031636">
    <property type="entry name" value="PknG_TPR"/>
</dbReference>
<reference evidence="11 12" key="1">
    <citation type="submission" date="2018-03" db="EMBL/GenBank/DDBJ databases">
        <title>Genomic Encyclopedia of Archaeal and Bacterial Type Strains, Phase II (KMG-II): from individual species to whole genera.</title>
        <authorList>
            <person name="Goeker M."/>
        </authorList>
    </citation>
    <scope>NUCLEOTIDE SEQUENCE [LARGE SCALE GENOMIC DNA]</scope>
    <source>
        <strain evidence="11 12">DSM 45312</strain>
    </source>
</reference>
<dbReference type="InterPro" id="IPR011009">
    <property type="entry name" value="Kinase-like_dom_sf"/>
</dbReference>
<evidence type="ECO:0000256" key="9">
    <source>
        <dbReference type="SAM" id="MobiDB-lite"/>
    </source>
</evidence>
<evidence type="ECO:0000256" key="1">
    <source>
        <dbReference type="ARBA" id="ARBA00012513"/>
    </source>
</evidence>
<organism evidence="11 12">
    <name type="scientific">Murinocardiopsis flavida</name>
    <dbReference type="NCBI Taxonomy" id="645275"/>
    <lineage>
        <taxon>Bacteria</taxon>
        <taxon>Bacillati</taxon>
        <taxon>Actinomycetota</taxon>
        <taxon>Actinomycetes</taxon>
        <taxon>Streptosporangiales</taxon>
        <taxon>Nocardiopsidaceae</taxon>
        <taxon>Murinocardiopsis</taxon>
    </lineage>
</organism>
<feature type="domain" description="Protein kinase" evidence="10">
    <location>
        <begin position="242"/>
        <end position="526"/>
    </location>
</feature>
<feature type="region of interest" description="Disordered" evidence="9">
    <location>
        <begin position="15"/>
        <end position="190"/>
    </location>
</feature>
<feature type="compositionally biased region" description="Pro residues" evidence="9">
    <location>
        <begin position="36"/>
        <end position="64"/>
    </location>
</feature>
<dbReference type="PROSITE" id="PS50011">
    <property type="entry name" value="PROTEIN_KINASE_DOM"/>
    <property type="match status" value="1"/>
</dbReference>
<dbReference type="FunFam" id="3.30.200.20:FF:000205">
    <property type="entry name" value="Serine/threonine protein kinase"/>
    <property type="match status" value="1"/>
</dbReference>
<dbReference type="EMBL" id="PYGA01000012">
    <property type="protein sequence ID" value="PSK96293.1"/>
    <property type="molecule type" value="Genomic_DNA"/>
</dbReference>
<evidence type="ECO:0000256" key="4">
    <source>
        <dbReference type="ARBA" id="ARBA00022741"/>
    </source>
</evidence>
<keyword evidence="5 11" id="KW-0418">Kinase</keyword>
<dbReference type="AlphaFoldDB" id="A0A2P8DGG0"/>
<dbReference type="GO" id="GO:0005524">
    <property type="term" value="F:ATP binding"/>
    <property type="evidence" value="ECO:0007669"/>
    <property type="project" value="UniProtKB-KW"/>
</dbReference>
<dbReference type="InterPro" id="IPR000719">
    <property type="entry name" value="Prot_kinase_dom"/>
</dbReference>
<comment type="catalytic activity">
    <reaction evidence="8">
        <text>L-seryl-[protein] + ATP = O-phospho-L-seryl-[protein] + ADP + H(+)</text>
        <dbReference type="Rhea" id="RHEA:17989"/>
        <dbReference type="Rhea" id="RHEA-COMP:9863"/>
        <dbReference type="Rhea" id="RHEA-COMP:11604"/>
        <dbReference type="ChEBI" id="CHEBI:15378"/>
        <dbReference type="ChEBI" id="CHEBI:29999"/>
        <dbReference type="ChEBI" id="CHEBI:30616"/>
        <dbReference type="ChEBI" id="CHEBI:83421"/>
        <dbReference type="ChEBI" id="CHEBI:456216"/>
        <dbReference type="EC" id="2.7.11.1"/>
    </reaction>
</comment>
<evidence type="ECO:0000256" key="3">
    <source>
        <dbReference type="ARBA" id="ARBA00022679"/>
    </source>
</evidence>
<dbReference type="Pfam" id="PF00069">
    <property type="entry name" value="Pkinase"/>
    <property type="match status" value="1"/>
</dbReference>
<dbReference type="OrthoDB" id="137117at2"/>
<gene>
    <name evidence="11" type="ORF">CLV63_112177</name>
</gene>
<dbReference type="InterPro" id="IPR011990">
    <property type="entry name" value="TPR-like_helical_dom_sf"/>
</dbReference>
<dbReference type="SUPFAM" id="SSF56112">
    <property type="entry name" value="Protein kinase-like (PK-like)"/>
    <property type="match status" value="1"/>
</dbReference>
<feature type="compositionally biased region" description="Low complexity" evidence="9">
    <location>
        <begin position="96"/>
        <end position="141"/>
    </location>
</feature>
<dbReference type="Pfam" id="PF16919">
    <property type="entry name" value="PknG_rubred"/>
    <property type="match status" value="1"/>
</dbReference>
<name>A0A2P8DGG0_9ACTN</name>
<evidence type="ECO:0000256" key="5">
    <source>
        <dbReference type="ARBA" id="ARBA00022777"/>
    </source>
</evidence>
<dbReference type="EC" id="2.7.11.1" evidence="1"/>
<dbReference type="PANTHER" id="PTHR24363">
    <property type="entry name" value="SERINE/THREONINE PROTEIN KINASE"/>
    <property type="match status" value="1"/>
</dbReference>
<keyword evidence="3" id="KW-0808">Transferase</keyword>
<accession>A0A2P8DGG0</accession>
<keyword evidence="6" id="KW-0067">ATP-binding</keyword>
<protein>
    <recommendedName>
        <fullName evidence="1">non-specific serine/threonine protein kinase</fullName>
        <ecNumber evidence="1">2.7.11.1</ecNumber>
    </recommendedName>
</protein>
<dbReference type="Proteomes" id="UP000240542">
    <property type="component" value="Unassembled WGS sequence"/>
</dbReference>
<dbReference type="InterPro" id="IPR031634">
    <property type="entry name" value="PknG_rubred"/>
</dbReference>
<evidence type="ECO:0000313" key="11">
    <source>
        <dbReference type="EMBL" id="PSK96293.1"/>
    </source>
</evidence>
<evidence type="ECO:0000313" key="12">
    <source>
        <dbReference type="Proteomes" id="UP000240542"/>
    </source>
</evidence>
<dbReference type="PANTHER" id="PTHR24363:SF0">
    <property type="entry name" value="SERINE_THREONINE KINASE LIKE DOMAIN CONTAINING 1"/>
    <property type="match status" value="1"/>
</dbReference>
<dbReference type="RefSeq" id="WP_106584246.1">
    <property type="nucleotide sequence ID" value="NZ_PYGA01000012.1"/>
</dbReference>
<keyword evidence="2" id="KW-0723">Serine/threonine-protein kinase</keyword>
<dbReference type="CDD" id="cd14014">
    <property type="entry name" value="STKc_PknB_like"/>
    <property type="match status" value="1"/>
</dbReference>
<evidence type="ECO:0000256" key="6">
    <source>
        <dbReference type="ARBA" id="ARBA00022840"/>
    </source>
</evidence>
<feature type="compositionally biased region" description="Low complexity" evidence="9">
    <location>
        <begin position="150"/>
        <end position="170"/>
    </location>
</feature>
<evidence type="ECO:0000256" key="7">
    <source>
        <dbReference type="ARBA" id="ARBA00047899"/>
    </source>
</evidence>
<evidence type="ECO:0000256" key="2">
    <source>
        <dbReference type="ARBA" id="ARBA00022527"/>
    </source>
</evidence>
<evidence type="ECO:0000256" key="8">
    <source>
        <dbReference type="ARBA" id="ARBA00048679"/>
    </source>
</evidence>
<keyword evidence="4" id="KW-0547">Nucleotide-binding</keyword>
<proteinExistence type="predicted"/>
<dbReference type="Gene3D" id="1.10.510.10">
    <property type="entry name" value="Transferase(Phosphotransferase) domain 1"/>
    <property type="match status" value="1"/>
</dbReference>
<comment type="catalytic activity">
    <reaction evidence="7">
        <text>L-threonyl-[protein] + ATP = O-phospho-L-threonyl-[protein] + ADP + H(+)</text>
        <dbReference type="Rhea" id="RHEA:46608"/>
        <dbReference type="Rhea" id="RHEA-COMP:11060"/>
        <dbReference type="Rhea" id="RHEA-COMP:11605"/>
        <dbReference type="ChEBI" id="CHEBI:15378"/>
        <dbReference type="ChEBI" id="CHEBI:30013"/>
        <dbReference type="ChEBI" id="CHEBI:30616"/>
        <dbReference type="ChEBI" id="CHEBI:61977"/>
        <dbReference type="ChEBI" id="CHEBI:456216"/>
        <dbReference type="EC" id="2.7.11.1"/>
    </reaction>
</comment>
<comment type="caution">
    <text evidence="11">The sequence shown here is derived from an EMBL/GenBank/DDBJ whole genome shotgun (WGS) entry which is preliminary data.</text>
</comment>